<feature type="compositionally biased region" description="Low complexity" evidence="2">
    <location>
        <begin position="1600"/>
        <end position="1611"/>
    </location>
</feature>
<organism evidence="3 4">
    <name type="scientific">Tritrichomonas foetus</name>
    <dbReference type="NCBI Taxonomy" id="1144522"/>
    <lineage>
        <taxon>Eukaryota</taxon>
        <taxon>Metamonada</taxon>
        <taxon>Parabasalia</taxon>
        <taxon>Tritrichomonadida</taxon>
        <taxon>Tritrichomonadidae</taxon>
        <taxon>Tritrichomonas</taxon>
    </lineage>
</organism>
<accession>A0A1J4JRK3</accession>
<dbReference type="SUPFAM" id="SSF50978">
    <property type="entry name" value="WD40 repeat-like"/>
    <property type="match status" value="1"/>
</dbReference>
<name>A0A1J4JRK3_9EUKA</name>
<dbReference type="PANTHER" id="PTHR45532:SF1">
    <property type="entry name" value="WD REPEAT-CONTAINING PROTEIN 97"/>
    <property type="match status" value="1"/>
</dbReference>
<feature type="compositionally biased region" description="Polar residues" evidence="2">
    <location>
        <begin position="941"/>
        <end position="978"/>
    </location>
</feature>
<protein>
    <submittedName>
        <fullName evidence="3">Uncharacterized protein</fullName>
    </submittedName>
</protein>
<feature type="compositionally biased region" description="Acidic residues" evidence="2">
    <location>
        <begin position="888"/>
        <end position="903"/>
    </location>
</feature>
<dbReference type="InterPro" id="IPR015943">
    <property type="entry name" value="WD40/YVTN_repeat-like_dom_sf"/>
</dbReference>
<dbReference type="InterPro" id="IPR001680">
    <property type="entry name" value="WD40_rpt"/>
</dbReference>
<feature type="region of interest" description="Disordered" evidence="2">
    <location>
        <begin position="1481"/>
        <end position="1500"/>
    </location>
</feature>
<feature type="region of interest" description="Disordered" evidence="2">
    <location>
        <begin position="1252"/>
        <end position="1288"/>
    </location>
</feature>
<dbReference type="PANTHER" id="PTHR45532">
    <property type="entry name" value="WD REPEAT-CONTAINING PROTEIN 97"/>
    <property type="match status" value="1"/>
</dbReference>
<keyword evidence="4" id="KW-1185">Reference proteome</keyword>
<evidence type="ECO:0000313" key="4">
    <source>
        <dbReference type="Proteomes" id="UP000179807"/>
    </source>
</evidence>
<feature type="region of interest" description="Disordered" evidence="2">
    <location>
        <begin position="1451"/>
        <end position="1472"/>
    </location>
</feature>
<feature type="region of interest" description="Disordered" evidence="2">
    <location>
        <begin position="884"/>
        <end position="978"/>
    </location>
</feature>
<feature type="region of interest" description="Disordered" evidence="2">
    <location>
        <begin position="850"/>
        <end position="869"/>
    </location>
</feature>
<feature type="compositionally biased region" description="Polar residues" evidence="2">
    <location>
        <begin position="924"/>
        <end position="933"/>
    </location>
</feature>
<evidence type="ECO:0000313" key="3">
    <source>
        <dbReference type="EMBL" id="OHT01064.1"/>
    </source>
</evidence>
<keyword evidence="1" id="KW-0853">WD repeat</keyword>
<proteinExistence type="predicted"/>
<feature type="repeat" description="WD" evidence="1">
    <location>
        <begin position="555"/>
        <end position="585"/>
    </location>
</feature>
<feature type="compositionally biased region" description="Basic and acidic residues" evidence="2">
    <location>
        <begin position="1612"/>
        <end position="1622"/>
    </location>
</feature>
<evidence type="ECO:0000256" key="1">
    <source>
        <dbReference type="PROSITE-ProRule" id="PRU00221"/>
    </source>
</evidence>
<dbReference type="OrthoDB" id="3937590at2759"/>
<gene>
    <name evidence="3" type="ORF">TRFO_01626</name>
</gene>
<feature type="compositionally biased region" description="Basic residues" evidence="2">
    <location>
        <begin position="811"/>
        <end position="823"/>
    </location>
</feature>
<feature type="region of interest" description="Disordered" evidence="2">
    <location>
        <begin position="806"/>
        <end position="844"/>
    </location>
</feature>
<evidence type="ECO:0000256" key="2">
    <source>
        <dbReference type="SAM" id="MobiDB-lite"/>
    </source>
</evidence>
<dbReference type="RefSeq" id="XP_068354200.1">
    <property type="nucleotide sequence ID" value="XM_068490209.1"/>
</dbReference>
<feature type="compositionally biased region" description="Basic residues" evidence="2">
    <location>
        <begin position="909"/>
        <end position="922"/>
    </location>
</feature>
<dbReference type="VEuPathDB" id="TrichDB:TRFO_01626"/>
<dbReference type="SMART" id="SM00320">
    <property type="entry name" value="WD40"/>
    <property type="match status" value="2"/>
</dbReference>
<dbReference type="PROSITE" id="PS50294">
    <property type="entry name" value="WD_REPEATS_REGION"/>
    <property type="match status" value="1"/>
</dbReference>
<feature type="compositionally biased region" description="Basic and acidic residues" evidence="2">
    <location>
        <begin position="824"/>
        <end position="844"/>
    </location>
</feature>
<feature type="compositionally biased region" description="Polar residues" evidence="2">
    <location>
        <begin position="854"/>
        <end position="866"/>
    </location>
</feature>
<feature type="region of interest" description="Disordered" evidence="2">
    <location>
        <begin position="1561"/>
        <end position="1642"/>
    </location>
</feature>
<dbReference type="GeneID" id="94824913"/>
<reference evidence="3" key="1">
    <citation type="submission" date="2016-10" db="EMBL/GenBank/DDBJ databases">
        <authorList>
            <person name="Benchimol M."/>
            <person name="Almeida L.G."/>
            <person name="Vasconcelos A.T."/>
            <person name="Perreira-Neves A."/>
            <person name="Rosa I.A."/>
            <person name="Tasca T."/>
            <person name="Bogo M.R."/>
            <person name="de Souza W."/>
        </authorList>
    </citation>
    <scope>NUCLEOTIDE SEQUENCE [LARGE SCALE GENOMIC DNA]</scope>
    <source>
        <strain evidence="3">K</strain>
    </source>
</reference>
<feature type="compositionally biased region" description="Polar residues" evidence="2">
    <location>
        <begin position="1486"/>
        <end position="1495"/>
    </location>
</feature>
<dbReference type="InterPro" id="IPR036322">
    <property type="entry name" value="WD40_repeat_dom_sf"/>
</dbReference>
<dbReference type="EMBL" id="MLAK01000926">
    <property type="protein sequence ID" value="OHT01064.1"/>
    <property type="molecule type" value="Genomic_DNA"/>
</dbReference>
<sequence>MRKIKLGIFPESSILLGNRPIGCVLPINAHEMIATTEKDIYRFEGDDIKESAPYSFSCACHIPGVDLIVAHTYRGSELWVMKTTDLKHPILSGFNSGHMCVYHILYSAKSKSVIIIGAGVRVFTISWNYTGARLLTSNSNVNFTFRSSFADEYDTTILNPPTFDYENEYLFLPTPEGVRPFTLDGFECKLASKLPADISTVFAFETNTRKLITSDATNGICLWKKNGNIKKRIDLLSAAILAIGFIDSENVVCLSASFSLYLLNVKTGRSFLCHTSDRRPTRFLLTSLHSKPIIALCRANRLSLYRIFIPWHVWNLNTVRPSIICRCPKINSAARILVLTDNSFVKLDNPRKSCQLTAATPSETTYPSSFFYDRGVFLNYIYNDLYNSFDTSVIPTDSLIPHDNLYLIYQNGTICNFNPNSSPSEEYWTKSINARFMTIVLYKEKWCYAIAHFYGFLSIIDTDSFETIRYISVSKETVKFMLYHHNSKSLLFMMKKEIKIFSLEKEHFTFKMPINPTELGYVHGDVLYLGDKKGYIHRYKITSNYLDFIEPEIIIQPHNAAVTSIDFSPNYYISSSLDKTVVIWNYVHVKLTQIIFPFPIYSLAFHGPKRHLLIGMEDEIMKIDGIDIFGDTIDIEIKELDNYDLLDDIIDPNLVAEQIVANKEAEAAKIIPMGEITIKSNKKSYAKLLKEYRMKQAKKLQIDVDDGSPQSSFSPIIRQRKIDLMLNLLGVEAEPEVSAKQKALENARAFIKSTKTANASMNTTIGNSFMNNVSVNTVEMKNQNSIKPKKAIKQKLTPTEFVKQTIDKENKKRKSRKKTSKKKRLEDANRKKKEEDNSLKKENQKNIFDLLNQKGRNSQPNPNRKASTIEIDISKMKFIECTTTNEENPIDAFDENSESENEDTETRASTKHKTGKNVKRGRVSSFSHTTNPRNKFKLDLNSKQSSATRSGKSINLSSRLSSMKRSTTNKPTTNKSMNKQFRIPRPTQKTNDKLNEKLNEKPILAMYTRQFVDDKGNVVNLTKKSIVNSAGQTIQMTHRQYINDQGEVCTLERGQYLDANGHIINLMNFEYIDENGNIIELPEGQFVNEHGQIVNSNGDFIDENGNIIKGDGYRYLDINGKIVEIPSQFVKEVRTYDYDNYLFIDEFGNVVGKQDTYVNEFGDFVDEFGEVLNRVKYHLDENGQRVCDNGFKISQDGQLRNKHGQRVNIKGEIMKSNKVSNYVNASSQYDNNYIRKVNAKIHRLQRFFKPSDRRYRPATPPPVRWNEVSTSSGSTPRRSRSRCKTPPPRKAVCHYNLPPPNYVLDYEAVLTIYGRGHTELLPLIGRLVREGAIDKSQIPIPSPRKEDDENVFKFKSSINHRKSPQENENATFEEKIEDHFKYNVDILLSPDDYQNFTFDPNEKEPVHEEQSFIVSREARISSKLSSISLSSSSSNTEVNNTEIEIDETDISESTIIEQSTNNKSESDKLDSINNKNHIITNKNKSQSHNNPSTVLNNNPKPKINQIKVEKHDTVTETESIFKVTEPNINNLDEDKSFSNNTIDTIHPIQSDICDFHTQATTEPEKTRNDFVPKPPSGNRHFNKSPIENTNIKITPPSTPNINTQIIKQINNEQERQQSHDQIVDNPPPKPPTTPKDAKKNPRISIKTNSITPSFNFSFCTLNPDLPDTKRYTPRKQKKKNEIKTKKVAENESLYLGVPTFRKDVKRKRINNRPGFHVDDSPPISIRKKFKPATNKQVDCSIRKRKLEATRSTRTIPESTTMARFYADPTPKTRPTKSIKDYTYLLEPGFREEGNIAGIKNDFSDKYDLLCSLQSLYPNTNQMMAVTPLK</sequence>
<dbReference type="Proteomes" id="UP000179807">
    <property type="component" value="Unassembled WGS sequence"/>
</dbReference>
<dbReference type="SUPFAM" id="SSF69322">
    <property type="entry name" value="Tricorn protease domain 2"/>
    <property type="match status" value="1"/>
</dbReference>
<dbReference type="PROSITE" id="PS50082">
    <property type="entry name" value="WD_REPEATS_2"/>
    <property type="match status" value="1"/>
</dbReference>
<comment type="caution">
    <text evidence="3">The sequence shown here is derived from an EMBL/GenBank/DDBJ whole genome shotgun (WGS) entry which is preliminary data.</text>
</comment>
<dbReference type="Gene3D" id="2.130.10.10">
    <property type="entry name" value="YVTN repeat-like/Quinoprotein amine dehydrogenase"/>
    <property type="match status" value="1"/>
</dbReference>